<sequence>MHEDNASQRAKCEFFSIFFVILSLLVNLARRLFQAQSFTFLNSFPAELNKIKGFYTCNSASILNGSNTT</sequence>
<evidence type="ECO:0000256" key="1">
    <source>
        <dbReference type="SAM" id="Phobius"/>
    </source>
</evidence>
<proteinExistence type="predicted"/>
<organism evidence="2 3">
    <name type="scientific">Rahnella inusitata</name>
    <dbReference type="NCBI Taxonomy" id="58169"/>
    <lineage>
        <taxon>Bacteria</taxon>
        <taxon>Pseudomonadati</taxon>
        <taxon>Pseudomonadota</taxon>
        <taxon>Gammaproteobacteria</taxon>
        <taxon>Enterobacterales</taxon>
        <taxon>Yersiniaceae</taxon>
        <taxon>Rahnella</taxon>
    </lineage>
</organism>
<keyword evidence="1" id="KW-0472">Membrane</keyword>
<keyword evidence="1" id="KW-1133">Transmembrane helix</keyword>
<feature type="transmembrane region" description="Helical" evidence="1">
    <location>
        <begin position="12"/>
        <end position="33"/>
    </location>
</feature>
<evidence type="ECO:0000313" key="2">
    <source>
        <dbReference type="EMBL" id="RJT16352.1"/>
    </source>
</evidence>
<keyword evidence="1" id="KW-0812">Transmembrane</keyword>
<accession>A0ABX9P881</accession>
<keyword evidence="3" id="KW-1185">Reference proteome</keyword>
<name>A0ABX9P881_9GAMM</name>
<dbReference type="Proteomes" id="UP000284119">
    <property type="component" value="Unassembled WGS sequence"/>
</dbReference>
<reference evidence="2 3" key="1">
    <citation type="submission" date="2018-09" db="EMBL/GenBank/DDBJ databases">
        <authorList>
            <person name="Le Fleche-Mateos A."/>
        </authorList>
    </citation>
    <scope>NUCLEOTIDE SEQUENCE [LARGE SCALE GENOMIC DNA]</scope>
    <source>
        <strain evidence="2 3">DSM 30078</strain>
    </source>
</reference>
<gene>
    <name evidence="2" type="ORF">D5396_04405</name>
</gene>
<protein>
    <recommendedName>
        <fullName evidence="4">PheST operon leader peptide PheM</fullName>
    </recommendedName>
</protein>
<evidence type="ECO:0008006" key="4">
    <source>
        <dbReference type="Google" id="ProtNLM"/>
    </source>
</evidence>
<dbReference type="EMBL" id="RAHG01000001">
    <property type="protein sequence ID" value="RJT16352.1"/>
    <property type="molecule type" value="Genomic_DNA"/>
</dbReference>
<comment type="caution">
    <text evidence="2">The sequence shown here is derived from an EMBL/GenBank/DDBJ whole genome shotgun (WGS) entry which is preliminary data.</text>
</comment>
<evidence type="ECO:0000313" key="3">
    <source>
        <dbReference type="Proteomes" id="UP000284119"/>
    </source>
</evidence>